<organism evidence="2 3">
    <name type="scientific">Phyllobacterium bourgognense</name>
    <dbReference type="NCBI Taxonomy" id="314236"/>
    <lineage>
        <taxon>Bacteria</taxon>
        <taxon>Pseudomonadati</taxon>
        <taxon>Pseudomonadota</taxon>
        <taxon>Alphaproteobacteria</taxon>
        <taxon>Hyphomicrobiales</taxon>
        <taxon>Phyllobacteriaceae</taxon>
        <taxon>Phyllobacterium</taxon>
    </lineage>
</organism>
<protein>
    <submittedName>
        <fullName evidence="2">Uncharacterized protein</fullName>
    </submittedName>
</protein>
<evidence type="ECO:0000313" key="3">
    <source>
        <dbReference type="Proteomes" id="UP000253324"/>
    </source>
</evidence>
<dbReference type="Proteomes" id="UP000253324">
    <property type="component" value="Unassembled WGS sequence"/>
</dbReference>
<dbReference type="EMBL" id="QPJM01000024">
    <property type="protein sequence ID" value="RCW78513.1"/>
    <property type="molecule type" value="Genomic_DNA"/>
</dbReference>
<feature type="region of interest" description="Disordered" evidence="1">
    <location>
        <begin position="105"/>
        <end position="169"/>
    </location>
</feature>
<feature type="compositionally biased region" description="Basic and acidic residues" evidence="1">
    <location>
        <begin position="128"/>
        <end position="142"/>
    </location>
</feature>
<gene>
    <name evidence="2" type="ORF">C7476_12444</name>
</gene>
<comment type="caution">
    <text evidence="2">The sequence shown here is derived from an EMBL/GenBank/DDBJ whole genome shotgun (WGS) entry which is preliminary data.</text>
</comment>
<accession>A0A368YE46</accession>
<name>A0A368YE46_9HYPH</name>
<evidence type="ECO:0000256" key="1">
    <source>
        <dbReference type="SAM" id="MobiDB-lite"/>
    </source>
</evidence>
<dbReference type="AlphaFoldDB" id="A0A368YE46"/>
<reference evidence="2 3" key="1">
    <citation type="submission" date="2018-07" db="EMBL/GenBank/DDBJ databases">
        <title>Genomic Encyclopedia of Type Strains, Phase III (KMG-III): the genomes of soil and plant-associated and newly described type strains.</title>
        <authorList>
            <person name="Whitman W."/>
        </authorList>
    </citation>
    <scope>NUCLEOTIDE SEQUENCE [LARGE SCALE GENOMIC DNA]</scope>
    <source>
        <strain evidence="2 3">31-25a</strain>
    </source>
</reference>
<proteinExistence type="predicted"/>
<sequence>MAACRSTRYLRGLTVITLNRVPWPAVWQDGGFAVRWRIAIVGTARLSNSNLKSKWLLISSNSVINCPLTFVASERTDPAPQSPQAMRGLGLFLPLRKGTIPARLRGTPDCRPPHRSAQQRQQALDVHQQARPEARQTKHDCRAANQKSNAACRQDKRHTKQDARKTAET</sequence>
<keyword evidence="3" id="KW-1185">Reference proteome</keyword>
<evidence type="ECO:0000313" key="2">
    <source>
        <dbReference type="EMBL" id="RCW78513.1"/>
    </source>
</evidence>
<feature type="compositionally biased region" description="Basic and acidic residues" evidence="1">
    <location>
        <begin position="160"/>
        <end position="169"/>
    </location>
</feature>